<dbReference type="AlphaFoldDB" id="A0A4Z2ESQ0"/>
<feature type="region of interest" description="Disordered" evidence="1">
    <location>
        <begin position="67"/>
        <end position="96"/>
    </location>
</feature>
<sequence length="185" mass="19907">MHDASGLVEFVFWQIGCWICETSQDFGCEACACSMRSALLALTPDSSPSAEDPAAQELAQQIHFKPSESGAAESDPAALAEGDASTPSGREESEGPEQTINVHFTLFMTAGVPPSSRSRLHGAQKERTRYVDSGFFPPVQRIVGNIFWRAPAAPHRAARTQTAVSDRGEDAGLRHLPLALRGTRV</sequence>
<dbReference type="Proteomes" id="UP000314294">
    <property type="component" value="Unassembled WGS sequence"/>
</dbReference>
<dbReference type="EMBL" id="SRLO01003513">
    <property type="protein sequence ID" value="TNN31394.1"/>
    <property type="molecule type" value="Genomic_DNA"/>
</dbReference>
<organism evidence="2 3">
    <name type="scientific">Liparis tanakae</name>
    <name type="common">Tanaka's snailfish</name>
    <dbReference type="NCBI Taxonomy" id="230148"/>
    <lineage>
        <taxon>Eukaryota</taxon>
        <taxon>Metazoa</taxon>
        <taxon>Chordata</taxon>
        <taxon>Craniata</taxon>
        <taxon>Vertebrata</taxon>
        <taxon>Euteleostomi</taxon>
        <taxon>Actinopterygii</taxon>
        <taxon>Neopterygii</taxon>
        <taxon>Teleostei</taxon>
        <taxon>Neoteleostei</taxon>
        <taxon>Acanthomorphata</taxon>
        <taxon>Eupercaria</taxon>
        <taxon>Perciformes</taxon>
        <taxon>Cottioidei</taxon>
        <taxon>Cottales</taxon>
        <taxon>Liparidae</taxon>
        <taxon>Liparis</taxon>
    </lineage>
</organism>
<name>A0A4Z2ESQ0_9TELE</name>
<evidence type="ECO:0000313" key="3">
    <source>
        <dbReference type="Proteomes" id="UP000314294"/>
    </source>
</evidence>
<reference evidence="2 3" key="1">
    <citation type="submission" date="2019-03" db="EMBL/GenBank/DDBJ databases">
        <title>First draft genome of Liparis tanakae, snailfish: a comprehensive survey of snailfish specific genes.</title>
        <authorList>
            <person name="Kim W."/>
            <person name="Song I."/>
            <person name="Jeong J.-H."/>
            <person name="Kim D."/>
            <person name="Kim S."/>
            <person name="Ryu S."/>
            <person name="Song J.Y."/>
            <person name="Lee S.K."/>
        </authorList>
    </citation>
    <scope>NUCLEOTIDE SEQUENCE [LARGE SCALE GENOMIC DNA]</scope>
    <source>
        <tissue evidence="2">Muscle</tissue>
    </source>
</reference>
<accession>A0A4Z2ESQ0</accession>
<proteinExistence type="predicted"/>
<comment type="caution">
    <text evidence="2">The sequence shown here is derived from an EMBL/GenBank/DDBJ whole genome shotgun (WGS) entry which is preliminary data.</text>
</comment>
<gene>
    <name evidence="2" type="ORF">EYF80_058454</name>
</gene>
<evidence type="ECO:0000313" key="2">
    <source>
        <dbReference type="EMBL" id="TNN31394.1"/>
    </source>
</evidence>
<protein>
    <submittedName>
        <fullName evidence="2">Uncharacterized protein</fullName>
    </submittedName>
</protein>
<keyword evidence="3" id="KW-1185">Reference proteome</keyword>
<evidence type="ECO:0000256" key="1">
    <source>
        <dbReference type="SAM" id="MobiDB-lite"/>
    </source>
</evidence>
<dbReference type="OrthoDB" id="1158011at2759"/>